<dbReference type="EMBL" id="JASCZI010123313">
    <property type="protein sequence ID" value="MED6165292.1"/>
    <property type="molecule type" value="Genomic_DNA"/>
</dbReference>
<reference evidence="2 3" key="1">
    <citation type="journal article" date="2023" name="Plants (Basel)">
        <title>Bridging the Gap: Combining Genomics and Transcriptomics Approaches to Understand Stylosanthes scabra, an Orphan Legume from the Brazilian Caatinga.</title>
        <authorList>
            <person name="Ferreira-Neto J.R.C."/>
            <person name="da Silva M.D."/>
            <person name="Binneck E."/>
            <person name="de Melo N.F."/>
            <person name="da Silva R.H."/>
            <person name="de Melo A.L.T.M."/>
            <person name="Pandolfi V."/>
            <person name="Bustamante F.O."/>
            <person name="Brasileiro-Vidal A.C."/>
            <person name="Benko-Iseppon A.M."/>
        </authorList>
    </citation>
    <scope>NUCLEOTIDE SEQUENCE [LARGE SCALE GENOMIC DNA]</scope>
    <source>
        <tissue evidence="2">Leaves</tissue>
    </source>
</reference>
<evidence type="ECO:0000313" key="2">
    <source>
        <dbReference type="EMBL" id="MED6165292.1"/>
    </source>
</evidence>
<comment type="caution">
    <text evidence="2">The sequence shown here is derived from an EMBL/GenBank/DDBJ whole genome shotgun (WGS) entry which is preliminary data.</text>
</comment>
<protein>
    <submittedName>
        <fullName evidence="2">Uncharacterized protein</fullName>
    </submittedName>
</protein>
<dbReference type="Proteomes" id="UP001341840">
    <property type="component" value="Unassembled WGS sequence"/>
</dbReference>
<organism evidence="2 3">
    <name type="scientific">Stylosanthes scabra</name>
    <dbReference type="NCBI Taxonomy" id="79078"/>
    <lineage>
        <taxon>Eukaryota</taxon>
        <taxon>Viridiplantae</taxon>
        <taxon>Streptophyta</taxon>
        <taxon>Embryophyta</taxon>
        <taxon>Tracheophyta</taxon>
        <taxon>Spermatophyta</taxon>
        <taxon>Magnoliopsida</taxon>
        <taxon>eudicotyledons</taxon>
        <taxon>Gunneridae</taxon>
        <taxon>Pentapetalae</taxon>
        <taxon>rosids</taxon>
        <taxon>fabids</taxon>
        <taxon>Fabales</taxon>
        <taxon>Fabaceae</taxon>
        <taxon>Papilionoideae</taxon>
        <taxon>50 kb inversion clade</taxon>
        <taxon>dalbergioids sensu lato</taxon>
        <taxon>Dalbergieae</taxon>
        <taxon>Pterocarpus clade</taxon>
        <taxon>Stylosanthes</taxon>
    </lineage>
</organism>
<sequence length="133" mass="14723">MSTRRIRSQCSRTTRSSSLTNSIVSSATSQPKKERGFPRGDISTPLFCDICIVDRVFPSAYRILRVRGIQTSYESNNGVVNRKVSQSLQPVKIPSIELGSFSLGIEILWLANGCENIEVAMVRVKSKSKKTIG</sequence>
<accession>A0ABU6UVE7</accession>
<proteinExistence type="predicted"/>
<evidence type="ECO:0000256" key="1">
    <source>
        <dbReference type="SAM" id="MobiDB-lite"/>
    </source>
</evidence>
<feature type="compositionally biased region" description="Low complexity" evidence="1">
    <location>
        <begin position="8"/>
        <end position="22"/>
    </location>
</feature>
<gene>
    <name evidence="2" type="ORF">PIB30_098187</name>
</gene>
<evidence type="ECO:0000313" key="3">
    <source>
        <dbReference type="Proteomes" id="UP001341840"/>
    </source>
</evidence>
<name>A0ABU6UVE7_9FABA</name>
<feature type="region of interest" description="Disordered" evidence="1">
    <location>
        <begin position="1"/>
        <end position="41"/>
    </location>
</feature>
<keyword evidence="3" id="KW-1185">Reference proteome</keyword>